<comment type="caution">
    <text evidence="3">The sequence shown here is derived from an EMBL/GenBank/DDBJ whole genome shotgun (WGS) entry which is preliminary data.</text>
</comment>
<dbReference type="InterPro" id="IPR050469">
    <property type="entry name" value="Diguanylate_Cyclase"/>
</dbReference>
<keyword evidence="1" id="KW-0812">Transmembrane</keyword>
<keyword evidence="4" id="KW-1185">Reference proteome</keyword>
<dbReference type="InterPro" id="IPR000160">
    <property type="entry name" value="GGDEF_dom"/>
</dbReference>
<dbReference type="EC" id="2.7.7.65" evidence="3"/>
<organism evidence="3 4">
    <name type="scientific">Blautia aquisgranensis</name>
    <dbReference type="NCBI Taxonomy" id="3133153"/>
    <lineage>
        <taxon>Bacteria</taxon>
        <taxon>Bacillati</taxon>
        <taxon>Bacillota</taxon>
        <taxon>Clostridia</taxon>
        <taxon>Lachnospirales</taxon>
        <taxon>Lachnospiraceae</taxon>
        <taxon>Blautia</taxon>
    </lineage>
</organism>
<dbReference type="Gene3D" id="3.30.70.270">
    <property type="match status" value="1"/>
</dbReference>
<feature type="transmembrane region" description="Helical" evidence="1">
    <location>
        <begin position="238"/>
        <end position="259"/>
    </location>
</feature>
<keyword evidence="3" id="KW-0548">Nucleotidyltransferase</keyword>
<dbReference type="PANTHER" id="PTHR45138:SF9">
    <property type="entry name" value="DIGUANYLATE CYCLASE DGCM-RELATED"/>
    <property type="match status" value="1"/>
</dbReference>
<keyword evidence="1" id="KW-1133">Transmembrane helix</keyword>
<gene>
    <name evidence="3" type="ORF">WMO28_05675</name>
</gene>
<dbReference type="Proteomes" id="UP001473063">
    <property type="component" value="Unassembled WGS sequence"/>
</dbReference>
<dbReference type="SUPFAM" id="SSF55073">
    <property type="entry name" value="Nucleotide cyclase"/>
    <property type="match status" value="1"/>
</dbReference>
<dbReference type="PROSITE" id="PS50887">
    <property type="entry name" value="GGDEF"/>
    <property type="match status" value="1"/>
</dbReference>
<dbReference type="InterPro" id="IPR043128">
    <property type="entry name" value="Rev_trsase/Diguanyl_cyclase"/>
</dbReference>
<evidence type="ECO:0000313" key="3">
    <source>
        <dbReference type="EMBL" id="MEQ2370438.1"/>
    </source>
</evidence>
<name>A0ABV1BCU3_9FIRM</name>
<accession>A0ABV1BCU3</accession>
<feature type="domain" description="GGDEF" evidence="2">
    <location>
        <begin position="429"/>
        <end position="560"/>
    </location>
</feature>
<dbReference type="GO" id="GO:0052621">
    <property type="term" value="F:diguanylate cyclase activity"/>
    <property type="evidence" value="ECO:0007669"/>
    <property type="project" value="UniProtKB-EC"/>
</dbReference>
<sequence length="560" mass="63976">MEQKKEQDLWKKLEIFLFLATLIVFGAIFAVFHMGIPRQSEEQAELLSDGWYYMKDGIRQEISLPAEIPAEKGETLILYNDSLGKEAAGKLLITTGAQYDLAIRLNGRLLYEYKEAMFARNVQMKSKLDCIATLGNDTDGKTLTLSYHTPQQGKYIIKPVYIGSGRATVLYQLKKELMPLGAAVIMIVLSVIALFASFYMKKRKMSGGRFQDVALFLVICSIWLITDSSLAQSYSNCPEALCLISFYMFMLLAVPMIHFQQKLGNMRKYRILNVGIFMFYCNALVQGILAFMGIAKFKDMLFVTHILLLVWVVILAALLIREYRTHRRKEFLILLSAYIIVGASGVLALGLYWLFEISYYGVIFEMGSLAFMILILADAVMEMADNIRYRMEAQAYERLVQRDGMTGLETRNGFEKALEEISADVEKYKDILLVYIDIDHLRLTNEEFGRGKGDELVVASARCIENVFREKGSCYRIGGDEFAVLVCDPGQPEEFWKEKLTKEIAGNSRGTRFRISLSWGSCNLRNPDGTWKTIGEWKYEADQKLYENKKKKEEQENGVY</sequence>
<evidence type="ECO:0000256" key="1">
    <source>
        <dbReference type="SAM" id="Phobius"/>
    </source>
</evidence>
<evidence type="ECO:0000259" key="2">
    <source>
        <dbReference type="PROSITE" id="PS50887"/>
    </source>
</evidence>
<feature type="transmembrane region" description="Helical" evidence="1">
    <location>
        <begin position="177"/>
        <end position="198"/>
    </location>
</feature>
<dbReference type="InterPro" id="IPR029787">
    <property type="entry name" value="Nucleotide_cyclase"/>
</dbReference>
<dbReference type="SMART" id="SM00267">
    <property type="entry name" value="GGDEF"/>
    <property type="match status" value="1"/>
</dbReference>
<feature type="transmembrane region" description="Helical" evidence="1">
    <location>
        <begin position="210"/>
        <end position="226"/>
    </location>
</feature>
<feature type="transmembrane region" description="Helical" evidence="1">
    <location>
        <begin position="332"/>
        <end position="353"/>
    </location>
</feature>
<dbReference type="CDD" id="cd01949">
    <property type="entry name" value="GGDEF"/>
    <property type="match status" value="1"/>
</dbReference>
<protein>
    <submittedName>
        <fullName evidence="3">Diguanylate cyclase</fullName>
        <ecNumber evidence="3">2.7.7.65</ecNumber>
    </submittedName>
</protein>
<evidence type="ECO:0000313" key="4">
    <source>
        <dbReference type="Proteomes" id="UP001473063"/>
    </source>
</evidence>
<keyword evidence="1" id="KW-0472">Membrane</keyword>
<dbReference type="EMBL" id="JBBMEJ010000005">
    <property type="protein sequence ID" value="MEQ2370438.1"/>
    <property type="molecule type" value="Genomic_DNA"/>
</dbReference>
<feature type="transmembrane region" description="Helical" evidence="1">
    <location>
        <begin position="15"/>
        <end position="36"/>
    </location>
</feature>
<feature type="transmembrane region" description="Helical" evidence="1">
    <location>
        <begin position="300"/>
        <end position="320"/>
    </location>
</feature>
<dbReference type="NCBIfam" id="TIGR00254">
    <property type="entry name" value="GGDEF"/>
    <property type="match status" value="1"/>
</dbReference>
<keyword evidence="3" id="KW-0808">Transferase</keyword>
<feature type="transmembrane region" description="Helical" evidence="1">
    <location>
        <begin position="271"/>
        <end position="294"/>
    </location>
</feature>
<reference evidence="3 4" key="1">
    <citation type="submission" date="2024-03" db="EMBL/GenBank/DDBJ databases">
        <title>Human intestinal bacterial collection.</title>
        <authorList>
            <person name="Pauvert C."/>
            <person name="Hitch T.C.A."/>
            <person name="Clavel T."/>
        </authorList>
    </citation>
    <scope>NUCLEOTIDE SEQUENCE [LARGE SCALE GENOMIC DNA]</scope>
    <source>
        <strain evidence="3 4">CLA-JM-H16</strain>
    </source>
</reference>
<dbReference type="PANTHER" id="PTHR45138">
    <property type="entry name" value="REGULATORY COMPONENTS OF SENSORY TRANSDUCTION SYSTEM"/>
    <property type="match status" value="1"/>
</dbReference>
<dbReference type="Pfam" id="PF00990">
    <property type="entry name" value="GGDEF"/>
    <property type="match status" value="1"/>
</dbReference>
<proteinExistence type="predicted"/>
<feature type="transmembrane region" description="Helical" evidence="1">
    <location>
        <begin position="359"/>
        <end position="381"/>
    </location>
</feature>
<dbReference type="RefSeq" id="WP_178643167.1">
    <property type="nucleotide sequence ID" value="NZ_JBBMEJ010000005.1"/>
</dbReference>